<evidence type="ECO:0000313" key="7">
    <source>
        <dbReference type="EMBL" id="RJF76780.1"/>
    </source>
</evidence>
<reference evidence="7 8" key="1">
    <citation type="submission" date="2018-09" db="EMBL/GenBank/DDBJ databases">
        <authorList>
            <person name="Zhu H."/>
        </authorList>
    </citation>
    <scope>NUCLEOTIDE SEQUENCE [LARGE SCALE GENOMIC DNA]</scope>
    <source>
        <strain evidence="7 8">K2W22B-5</strain>
    </source>
</reference>
<evidence type="ECO:0000256" key="5">
    <source>
        <dbReference type="ARBA" id="ARBA00023136"/>
    </source>
</evidence>
<evidence type="ECO:0000256" key="6">
    <source>
        <dbReference type="SAM" id="Phobius"/>
    </source>
</evidence>
<evidence type="ECO:0000313" key="8">
    <source>
        <dbReference type="Proteomes" id="UP000283458"/>
    </source>
</evidence>
<feature type="transmembrane region" description="Helical" evidence="6">
    <location>
        <begin position="228"/>
        <end position="251"/>
    </location>
</feature>
<protein>
    <submittedName>
        <fullName evidence="7">UPF0104 family protein</fullName>
    </submittedName>
</protein>
<dbReference type="PANTHER" id="PTHR40277">
    <property type="entry name" value="BLL5419 PROTEIN"/>
    <property type="match status" value="1"/>
</dbReference>
<dbReference type="Pfam" id="PF03706">
    <property type="entry name" value="LPG_synthase_TM"/>
    <property type="match status" value="1"/>
</dbReference>
<feature type="transmembrane region" description="Helical" evidence="6">
    <location>
        <begin position="263"/>
        <end position="283"/>
    </location>
</feature>
<name>A0A418VKV7_9PROT</name>
<dbReference type="Proteomes" id="UP000283458">
    <property type="component" value="Unassembled WGS sequence"/>
</dbReference>
<evidence type="ECO:0000256" key="3">
    <source>
        <dbReference type="ARBA" id="ARBA00022692"/>
    </source>
</evidence>
<comment type="caution">
    <text evidence="7">The sequence shown here is derived from an EMBL/GenBank/DDBJ whole genome shotgun (WGS) entry which is preliminary data.</text>
</comment>
<keyword evidence="8" id="KW-1185">Reference proteome</keyword>
<keyword evidence="3 6" id="KW-0812">Transmembrane</keyword>
<comment type="subcellular location">
    <subcellularLocation>
        <location evidence="1">Cell membrane</location>
        <topology evidence="1">Multi-pass membrane protein</topology>
    </subcellularLocation>
</comment>
<dbReference type="GO" id="GO:0005886">
    <property type="term" value="C:plasma membrane"/>
    <property type="evidence" value="ECO:0007669"/>
    <property type="project" value="UniProtKB-SubCell"/>
</dbReference>
<gene>
    <name evidence="7" type="ORF">D3877_28240</name>
</gene>
<feature type="transmembrane region" description="Helical" evidence="6">
    <location>
        <begin position="168"/>
        <end position="193"/>
    </location>
</feature>
<proteinExistence type="predicted"/>
<sequence>MMPQALFDPPFAPPGTAPDAARGRRWSTLIKAVVTVAILALIAAGADWAAIASRLTTADPLLLAAGVAVKAATLPLAALRWRAVGRAAGFSITRWLAFRLQMTSSFLGQVLPGSVGADLLRGWFTWRLGHPAGAVMLALLVDRLMALLGVVLIGLVGLPRLAAVAPPAVAWTVLGGAAALGLGMGALLLVARIPRDRLPLPRRLRDGALGRTLWTAVGELRAMAGRPAAWASLGHGIAVHLATIAAVILFARSLGLPLSWLDGLAIVPAAIVAAALPVSLGGWGVREGAMIAGFTLLGFDRDAALLVSLLIGTSIAVLSLPGGVFWLLLRHETSSLPDSSR</sequence>
<keyword evidence="5 6" id="KW-0472">Membrane</keyword>
<keyword evidence="2" id="KW-1003">Cell membrane</keyword>
<dbReference type="PANTHER" id="PTHR40277:SF1">
    <property type="entry name" value="BLL5419 PROTEIN"/>
    <property type="match status" value="1"/>
</dbReference>
<dbReference type="RefSeq" id="WP_119834132.1">
    <property type="nucleotide sequence ID" value="NZ_QYUL01000006.1"/>
</dbReference>
<feature type="transmembrane region" description="Helical" evidence="6">
    <location>
        <begin position="32"/>
        <end position="55"/>
    </location>
</feature>
<feature type="transmembrane region" description="Helical" evidence="6">
    <location>
        <begin position="61"/>
        <end position="79"/>
    </location>
</feature>
<evidence type="ECO:0000256" key="4">
    <source>
        <dbReference type="ARBA" id="ARBA00022989"/>
    </source>
</evidence>
<feature type="transmembrane region" description="Helical" evidence="6">
    <location>
        <begin position="134"/>
        <end position="156"/>
    </location>
</feature>
<evidence type="ECO:0000256" key="2">
    <source>
        <dbReference type="ARBA" id="ARBA00022475"/>
    </source>
</evidence>
<evidence type="ECO:0000256" key="1">
    <source>
        <dbReference type="ARBA" id="ARBA00004651"/>
    </source>
</evidence>
<dbReference type="AlphaFoldDB" id="A0A418VKV7"/>
<keyword evidence="4 6" id="KW-1133">Transmembrane helix</keyword>
<dbReference type="InterPro" id="IPR022791">
    <property type="entry name" value="L-PG_synthase/AglD"/>
</dbReference>
<accession>A0A418VKV7</accession>
<dbReference type="OrthoDB" id="9788795at2"/>
<feature type="transmembrane region" description="Helical" evidence="6">
    <location>
        <begin position="304"/>
        <end position="329"/>
    </location>
</feature>
<organism evidence="7 8">
    <name type="scientific">Azospirillum cavernae</name>
    <dbReference type="NCBI Taxonomy" id="2320860"/>
    <lineage>
        <taxon>Bacteria</taxon>
        <taxon>Pseudomonadati</taxon>
        <taxon>Pseudomonadota</taxon>
        <taxon>Alphaproteobacteria</taxon>
        <taxon>Rhodospirillales</taxon>
        <taxon>Azospirillaceae</taxon>
        <taxon>Azospirillum</taxon>
    </lineage>
</organism>
<dbReference type="EMBL" id="QYUL01000006">
    <property type="protein sequence ID" value="RJF76780.1"/>
    <property type="molecule type" value="Genomic_DNA"/>
</dbReference>